<evidence type="ECO:0000256" key="2">
    <source>
        <dbReference type="SAM" id="Phobius"/>
    </source>
</evidence>
<dbReference type="Proteomes" id="UP001321543">
    <property type="component" value="Chromosome"/>
</dbReference>
<sequence>MTPVAVVMMVIAMVTVWGGLIAGIINLARHPEVAETEPDVPPTELWGSPRRDPRGHAFDGAPETGFLGAVQVPMSRARLE</sequence>
<dbReference type="EMBL" id="AP027728">
    <property type="protein sequence ID" value="BDZ39476.1"/>
    <property type="molecule type" value="Genomic_DNA"/>
</dbReference>
<keyword evidence="2" id="KW-0812">Transmembrane</keyword>
<name>A0ABN6X424_9MICO</name>
<keyword evidence="4" id="KW-1185">Reference proteome</keyword>
<evidence type="ECO:0000313" key="4">
    <source>
        <dbReference type="Proteomes" id="UP001321543"/>
    </source>
</evidence>
<evidence type="ECO:0000313" key="3">
    <source>
        <dbReference type="EMBL" id="BDZ39476.1"/>
    </source>
</evidence>
<dbReference type="Pfam" id="PF16951">
    <property type="entry name" value="MaAIMP_sms"/>
    <property type="match status" value="1"/>
</dbReference>
<accession>A0ABN6X424</accession>
<proteinExistence type="predicted"/>
<dbReference type="InterPro" id="IPR031596">
    <property type="entry name" value="MaAIMP_sms"/>
</dbReference>
<keyword evidence="2" id="KW-1133">Transmembrane helix</keyword>
<reference evidence="4" key="1">
    <citation type="journal article" date="2019" name="Int. J. Syst. Evol. Microbiol.">
        <title>The Global Catalogue of Microorganisms (GCM) 10K type strain sequencing project: providing services to taxonomists for standard genome sequencing and annotation.</title>
        <authorList>
            <consortium name="The Broad Institute Genomics Platform"/>
            <consortium name="The Broad Institute Genome Sequencing Center for Infectious Disease"/>
            <person name="Wu L."/>
            <person name="Ma J."/>
        </authorList>
    </citation>
    <scope>NUCLEOTIDE SEQUENCE [LARGE SCALE GENOMIC DNA]</scope>
    <source>
        <strain evidence="4">NBRC 106310</strain>
    </source>
</reference>
<feature type="region of interest" description="Disordered" evidence="1">
    <location>
        <begin position="34"/>
        <end position="64"/>
    </location>
</feature>
<feature type="transmembrane region" description="Helical" evidence="2">
    <location>
        <begin position="6"/>
        <end position="28"/>
    </location>
</feature>
<gene>
    <name evidence="3" type="ORF">GCM10025863_20900</name>
</gene>
<dbReference type="RefSeq" id="WP_350226445.1">
    <property type="nucleotide sequence ID" value="NZ_AP027728.1"/>
</dbReference>
<evidence type="ECO:0000256" key="1">
    <source>
        <dbReference type="SAM" id="MobiDB-lite"/>
    </source>
</evidence>
<protein>
    <recommendedName>
        <fullName evidence="5">Methionine/alanine importer small subunit</fullName>
    </recommendedName>
</protein>
<keyword evidence="2" id="KW-0472">Membrane</keyword>
<organism evidence="3 4">
    <name type="scientific">Microbacterium suwonense</name>
    <dbReference type="NCBI Taxonomy" id="683047"/>
    <lineage>
        <taxon>Bacteria</taxon>
        <taxon>Bacillati</taxon>
        <taxon>Actinomycetota</taxon>
        <taxon>Actinomycetes</taxon>
        <taxon>Micrococcales</taxon>
        <taxon>Microbacteriaceae</taxon>
        <taxon>Microbacterium</taxon>
    </lineage>
</organism>
<dbReference type="NCBIfam" id="NF033493">
    <property type="entry name" value="MetS_like_NSS"/>
    <property type="match status" value="1"/>
</dbReference>
<evidence type="ECO:0008006" key="5">
    <source>
        <dbReference type="Google" id="ProtNLM"/>
    </source>
</evidence>